<dbReference type="Pfam" id="PF17803">
    <property type="entry name" value="Cadherin_4"/>
    <property type="match status" value="2"/>
</dbReference>
<dbReference type="InterPro" id="IPR002126">
    <property type="entry name" value="Cadherin-like_dom"/>
</dbReference>
<dbReference type="PROSITE" id="PS50268">
    <property type="entry name" value="CADHERIN_2"/>
    <property type="match status" value="1"/>
</dbReference>
<keyword evidence="2" id="KW-0677">Repeat</keyword>
<reference evidence="6 7" key="1">
    <citation type="submission" date="2017-08" db="EMBL/GenBank/DDBJ databases">
        <title>Draft genome sequence of filamentous cyanobacterium Calothrix elsteri CCALA 953.</title>
        <authorList>
            <person name="Gagunashvili A.N."/>
            <person name="Elster J."/>
            <person name="Andresson O.S."/>
        </authorList>
    </citation>
    <scope>NUCLEOTIDE SEQUENCE [LARGE SCALE GENOMIC DNA]</scope>
    <source>
        <strain evidence="6 7">CCALA 953</strain>
    </source>
</reference>
<keyword evidence="7" id="KW-1185">Reference proteome</keyword>
<keyword evidence="1" id="KW-0732">Signal</keyword>
<dbReference type="GO" id="GO:0016020">
    <property type="term" value="C:membrane"/>
    <property type="evidence" value="ECO:0007669"/>
    <property type="project" value="InterPro"/>
</dbReference>
<dbReference type="OrthoDB" id="498673at2"/>
<accession>A0A2A2TI55</accession>
<protein>
    <recommendedName>
        <fullName evidence="5">Cadherin domain-containing protein</fullName>
    </recommendedName>
</protein>
<evidence type="ECO:0000259" key="5">
    <source>
        <dbReference type="PROSITE" id="PS50268"/>
    </source>
</evidence>
<evidence type="ECO:0000313" key="7">
    <source>
        <dbReference type="Proteomes" id="UP000218238"/>
    </source>
</evidence>
<keyword evidence="3" id="KW-0106">Calcium</keyword>
<dbReference type="InterPro" id="IPR040853">
    <property type="entry name" value="RapA2_cadherin-like"/>
</dbReference>
<evidence type="ECO:0000256" key="4">
    <source>
        <dbReference type="SAM" id="MobiDB-lite"/>
    </source>
</evidence>
<dbReference type="SUPFAM" id="SSF141072">
    <property type="entry name" value="CalX-like"/>
    <property type="match status" value="2"/>
</dbReference>
<evidence type="ECO:0000256" key="3">
    <source>
        <dbReference type="ARBA" id="ARBA00022837"/>
    </source>
</evidence>
<dbReference type="PANTHER" id="PTHR46580:SF2">
    <property type="entry name" value="MAM DOMAIN-CONTAINING PROTEIN"/>
    <property type="match status" value="1"/>
</dbReference>
<dbReference type="Pfam" id="PF13517">
    <property type="entry name" value="FG-GAP_3"/>
    <property type="match status" value="3"/>
</dbReference>
<dbReference type="Pfam" id="PF17963">
    <property type="entry name" value="Big_9"/>
    <property type="match status" value="1"/>
</dbReference>
<proteinExistence type="predicted"/>
<dbReference type="PANTHER" id="PTHR46580">
    <property type="entry name" value="SENSOR KINASE-RELATED"/>
    <property type="match status" value="1"/>
</dbReference>
<gene>
    <name evidence="6" type="ORF">CK510_14660</name>
</gene>
<feature type="region of interest" description="Disordered" evidence="4">
    <location>
        <begin position="1"/>
        <end position="22"/>
    </location>
</feature>
<dbReference type="GO" id="GO:0007156">
    <property type="term" value="P:homophilic cell adhesion via plasma membrane adhesion molecules"/>
    <property type="evidence" value="ECO:0007669"/>
    <property type="project" value="InterPro"/>
</dbReference>
<evidence type="ECO:0000256" key="1">
    <source>
        <dbReference type="ARBA" id="ARBA00022729"/>
    </source>
</evidence>
<evidence type="ECO:0000313" key="6">
    <source>
        <dbReference type="EMBL" id="PAX53308.1"/>
    </source>
</evidence>
<organism evidence="6 7">
    <name type="scientific">Brunnivagina elsteri CCALA 953</name>
    <dbReference type="NCBI Taxonomy" id="987040"/>
    <lineage>
        <taxon>Bacteria</taxon>
        <taxon>Bacillati</taxon>
        <taxon>Cyanobacteriota</taxon>
        <taxon>Cyanophyceae</taxon>
        <taxon>Nostocales</taxon>
        <taxon>Calotrichaceae</taxon>
        <taxon>Brunnivagina</taxon>
    </lineage>
</organism>
<sequence>MSNSSLEPNNLNTQSVNPLNTDLGGVDRNNLSFSLGASSASVLNNAPVLSDANVSLVSVDEDAMPLATISDGIAPTGDVGTLISTIVKLGGNVSDRDAEAVTGIAITAFNTGTNGTWFYNTGSQWNPITSVSESSALLLNADASTRIYFQPTTNFSGNINNAITFRAWDTTDAGTNGSNASTLNNGGSTAFSSFADIASLRVNPINDAPINNVPISEPLNITQNINEDGTLTFSKATQNAISVTDVDAGNGAIQITMNAANGKLSLKNATNTGVNTSGNGTDNLILTGSTLALENALDGLTFKPTANFNGETFITVISNDRGNTGAIALTDEDKITINVTPVNDTPSFTKGFNQTINEDAELQTISAWASKISQGGGNDEASQTLKFIVTNDKNDLFEIQPDISPDGVLSYKPKENANGIANITVRLEDNGDNTSGINASANQTFTILVNPVNDKPINTVPLTDQTVNEDDSLIFSSARGNAISIQDIDAGSNSLLVIVSTANGSFQLSQTTGLIVRGNGSGSLSLTGTLININTALDGLAFKPTTNFNGDTSITITTNDQNATGSGGALIDTDIIAVKVTPVNDVPTFTKGSNLSVSEDTASQSIPWATRISKGAIDESTQTLEFVVNTNNPTLFAEEPKIAEDGTLTYKLANNANGIATVNVSLKDNGGIENGGTDTSPTQTFTITVNPTNDQPANIVPTELQTINEDNLLVFSNINGNAIALDDIDVGDKFLQVTATSANGTLALSNTTNVGLNSVTGANTSKLILTGSLVSLNNALNGLTFKPNTNFNGETTIQIVTNDQGNTGSGGPLSKSDIINVKVESVNDAPLFTKVNNLTVNEDAAIQKITAGATKISKGAIDESAQTLEFVVQNDNNALFAEQPSILPDGTLTYKTATNANGVAIVTVQLQDSGGIERNGNNVSEIQQFTITVNPVNDAPINNVPTTVQLLNEDTPLEFSSVMGNAITISDIDADTSTVQTTISSQSGIISLLNTKGLTSFEGDKTNSVTLVGTIAQINQALEGLSFNPNKDLNGKGTIQITTNDKGFTGIGGERIDTDTIAITVNPVNDAPSFKVGDNLVINEDSATQSIPWATAISKGAIDEASQTLKFVVSNDNNALFAEQPTIAPNGTLTYKPAKDMSGSATITVQLQDDGGTDKNGNDISEPQTFTITVKPVNDAPNNILPSNSFSINEEGLIVFSQATGNVIAIADIDSTDTEIIEVTVSTKNGTLNLGNPTSVTVNGDGTENVVFNGKLADINTALDGLTFKAATDFTGEASITILSKEGSGGLEDSDTIKVTVNPINDSPTVIPGTNLTVNAGSGKQTSDKWASFNPGPLDEAKQTALEYTISSNDKPEIFAIAPTIDAVGNLTYTPAGNITSPTTATIGIKVKDSGGIENNGVDTSVEKTFTITINPLEVSITAATEFVNEGNSNTSEYNFTVKLSNPNSEAVTVKYAVVGDTATLLDKDFLDGSGTVTFAPGETSKTIKVLIQGDTKFEAEQTFKVNLTEVTNATLGTKAEAIGTIRNDDLKPTVSIANAIAKEGNTGTTPITFTATLSSASDEEIKVNYAITDGTATSGSDYEPLNGELVFAPGQTTQTLKLNIKGDTEVEKNETFFIDLNNPINATIAAKGGKATGTIANDDGNNNLDIDGDGNNDIIWRNYKTGDNAVWLMNGTQFKQGIFTTPEPDNSWRNEGIADFTGDGKLDFLYRNYKTGENAIWQMNGTVREKIIPILTVTDKDWKVEGTVDFNGDKKVDIIWRNQRTGENAVWLMNGATFDSSFFLTKVDAPGWEMEDFADFDGDKKIDILWRNSITGENAIWNMDGTKDFKKASFITQVKDTDWKIEGVGDFNNDGKIDIVWRNYRTGENAVWLMNNTTLNIGVYLSRNIDNNWRIEQVADFTGDGNLDFLWRNYKTGENMFWQMNGTTREQVVSLLKVDDPFWEIAP</sequence>
<dbReference type="Proteomes" id="UP000218238">
    <property type="component" value="Unassembled WGS sequence"/>
</dbReference>
<feature type="compositionally biased region" description="Polar residues" evidence="4">
    <location>
        <begin position="1"/>
        <end position="20"/>
    </location>
</feature>
<dbReference type="Gene3D" id="2.60.40.2030">
    <property type="match status" value="2"/>
</dbReference>
<dbReference type="EMBL" id="NTFS01000152">
    <property type="protein sequence ID" value="PAX53308.1"/>
    <property type="molecule type" value="Genomic_DNA"/>
</dbReference>
<dbReference type="Pfam" id="PF03160">
    <property type="entry name" value="Calx-beta"/>
    <property type="match status" value="2"/>
</dbReference>
<dbReference type="GO" id="GO:0007154">
    <property type="term" value="P:cell communication"/>
    <property type="evidence" value="ECO:0007669"/>
    <property type="project" value="InterPro"/>
</dbReference>
<dbReference type="RefSeq" id="WP_095722404.1">
    <property type="nucleotide sequence ID" value="NZ_NTFS01000152.1"/>
</dbReference>
<dbReference type="GO" id="GO:0005509">
    <property type="term" value="F:calcium ion binding"/>
    <property type="evidence" value="ECO:0007669"/>
    <property type="project" value="InterPro"/>
</dbReference>
<dbReference type="InterPro" id="IPR028994">
    <property type="entry name" value="Integrin_alpha_N"/>
</dbReference>
<dbReference type="SMART" id="SM00237">
    <property type="entry name" value="Calx_beta"/>
    <property type="match status" value="2"/>
</dbReference>
<dbReference type="InterPro" id="IPR013517">
    <property type="entry name" value="FG-GAP"/>
</dbReference>
<evidence type="ECO:0000256" key="2">
    <source>
        <dbReference type="ARBA" id="ARBA00022737"/>
    </source>
</evidence>
<name>A0A2A2TI55_9CYAN</name>
<feature type="domain" description="Cadherin" evidence="5">
    <location>
        <begin position="213"/>
        <end position="348"/>
    </location>
</feature>
<comment type="caution">
    <text evidence="6">The sequence shown here is derived from an EMBL/GenBank/DDBJ whole genome shotgun (WGS) entry which is preliminary data.</text>
</comment>
<dbReference type="InterPro" id="IPR038081">
    <property type="entry name" value="CalX-like_sf"/>
</dbReference>
<dbReference type="InterPro" id="IPR003644">
    <property type="entry name" value="Calx_beta"/>
</dbReference>
<dbReference type="SUPFAM" id="SSF69318">
    <property type="entry name" value="Integrin alpha N-terminal domain"/>
    <property type="match status" value="1"/>
</dbReference>